<accession>A0A0S7Y2R0</accession>
<evidence type="ECO:0000313" key="11">
    <source>
        <dbReference type="EMBL" id="KPJ68751.1"/>
    </source>
</evidence>
<reference evidence="11 12" key="1">
    <citation type="journal article" date="2015" name="Microbiome">
        <title>Genomic resolution of linkages in carbon, nitrogen, and sulfur cycling among widespread estuary sediment bacteria.</title>
        <authorList>
            <person name="Baker B.J."/>
            <person name="Lazar C.S."/>
            <person name="Teske A.P."/>
            <person name="Dick G.J."/>
        </authorList>
    </citation>
    <scope>NUCLEOTIDE SEQUENCE [LARGE SCALE GENOMIC DNA]</scope>
    <source>
        <strain evidence="11">DG_54_3</strain>
    </source>
</reference>
<keyword evidence="3 7" id="KW-0694">RNA-binding</keyword>
<gene>
    <name evidence="7" type="primary">rplC</name>
    <name evidence="11" type="ORF">AMJ44_05615</name>
</gene>
<evidence type="ECO:0000256" key="6">
    <source>
        <dbReference type="ARBA" id="ARBA00035243"/>
    </source>
</evidence>
<dbReference type="HAMAP" id="MF_01325_B">
    <property type="entry name" value="Ribosomal_uL3_B"/>
    <property type="match status" value="1"/>
</dbReference>
<organism evidence="11 12">
    <name type="scientific">candidate division WOR-1 bacterium DG_54_3</name>
    <dbReference type="NCBI Taxonomy" id="1703775"/>
    <lineage>
        <taxon>Bacteria</taxon>
        <taxon>Bacillati</taxon>
        <taxon>Saganbacteria</taxon>
    </lineage>
</organism>
<dbReference type="FunFam" id="3.30.160.810:FF:000001">
    <property type="entry name" value="50S ribosomal protein L3"/>
    <property type="match status" value="1"/>
</dbReference>
<evidence type="ECO:0000256" key="2">
    <source>
        <dbReference type="ARBA" id="ARBA00022730"/>
    </source>
</evidence>
<protein>
    <recommendedName>
        <fullName evidence="6 7">Large ribosomal subunit protein uL3</fullName>
    </recommendedName>
</protein>
<dbReference type="AlphaFoldDB" id="A0A0S7Y2R0"/>
<dbReference type="Pfam" id="PF00297">
    <property type="entry name" value="Ribosomal_L3"/>
    <property type="match status" value="1"/>
</dbReference>
<evidence type="ECO:0000256" key="10">
    <source>
        <dbReference type="SAM" id="MobiDB-lite"/>
    </source>
</evidence>
<keyword evidence="2 7" id="KW-0699">rRNA-binding</keyword>
<keyword evidence="4 7" id="KW-0689">Ribosomal protein</keyword>
<evidence type="ECO:0000256" key="8">
    <source>
        <dbReference type="RuleBase" id="RU003905"/>
    </source>
</evidence>
<dbReference type="InterPro" id="IPR009000">
    <property type="entry name" value="Transl_B-barrel_sf"/>
</dbReference>
<comment type="caution">
    <text evidence="11">The sequence shown here is derived from an EMBL/GenBank/DDBJ whole genome shotgun (WGS) entry which is preliminary data.</text>
</comment>
<evidence type="ECO:0000256" key="9">
    <source>
        <dbReference type="RuleBase" id="RU003906"/>
    </source>
</evidence>
<evidence type="ECO:0000256" key="3">
    <source>
        <dbReference type="ARBA" id="ARBA00022884"/>
    </source>
</evidence>
<dbReference type="InterPro" id="IPR019927">
    <property type="entry name" value="Ribosomal_uL3_bac/org-type"/>
</dbReference>
<dbReference type="FunFam" id="2.40.30.10:FF:000065">
    <property type="entry name" value="50S ribosomal protein L3, chloroplastic"/>
    <property type="match status" value="1"/>
</dbReference>
<evidence type="ECO:0000256" key="7">
    <source>
        <dbReference type="HAMAP-Rule" id="MF_01325"/>
    </source>
</evidence>
<feature type="region of interest" description="Disordered" evidence="10">
    <location>
        <begin position="124"/>
        <end position="146"/>
    </location>
</feature>
<dbReference type="GO" id="GO:0003735">
    <property type="term" value="F:structural constituent of ribosome"/>
    <property type="evidence" value="ECO:0007669"/>
    <property type="project" value="UniProtKB-UniRule"/>
</dbReference>
<evidence type="ECO:0000313" key="12">
    <source>
        <dbReference type="Proteomes" id="UP000051861"/>
    </source>
</evidence>
<dbReference type="Proteomes" id="UP000051861">
    <property type="component" value="Unassembled WGS sequence"/>
</dbReference>
<dbReference type="InterPro" id="IPR019926">
    <property type="entry name" value="Ribosomal_uL3_CS"/>
</dbReference>
<dbReference type="SUPFAM" id="SSF50447">
    <property type="entry name" value="Translation proteins"/>
    <property type="match status" value="1"/>
</dbReference>
<dbReference type="Gene3D" id="3.30.160.810">
    <property type="match status" value="1"/>
</dbReference>
<dbReference type="InterPro" id="IPR000597">
    <property type="entry name" value="Ribosomal_uL3"/>
</dbReference>
<dbReference type="PROSITE" id="PS00474">
    <property type="entry name" value="RIBOSOMAL_L3"/>
    <property type="match status" value="1"/>
</dbReference>
<keyword evidence="5 7" id="KW-0687">Ribonucleoprotein</keyword>
<name>A0A0S7Y2R0_UNCSA</name>
<dbReference type="GO" id="GO:0022625">
    <property type="term" value="C:cytosolic large ribosomal subunit"/>
    <property type="evidence" value="ECO:0007669"/>
    <property type="project" value="TreeGrafter"/>
</dbReference>
<evidence type="ECO:0000256" key="1">
    <source>
        <dbReference type="ARBA" id="ARBA00006540"/>
    </source>
</evidence>
<comment type="similarity">
    <text evidence="1 7 8">Belongs to the universal ribosomal protein uL3 family.</text>
</comment>
<dbReference type="Gene3D" id="2.40.30.10">
    <property type="entry name" value="Translation factors"/>
    <property type="match status" value="1"/>
</dbReference>
<sequence>MNSILGTKKGMTQVFDEAGNVVPVTVIEAGPCVVTQLRTVENDGYGSIQVGFGKVKKLNKPLKGHLKELNQKHLREFRVEKPEEYKVGQEIKVEIFKPGEIVNVSGISVGKGFAGTVKRFHHGRGPMTHGSKSHRIPGSIGAGTTPGRVYKGRGMPGRMGAEKATVKNLKVVKVDSEKNILLLAGTVPGKRGNLLVIKGK</sequence>
<dbReference type="GO" id="GO:0006412">
    <property type="term" value="P:translation"/>
    <property type="evidence" value="ECO:0007669"/>
    <property type="project" value="UniProtKB-UniRule"/>
</dbReference>
<dbReference type="PANTHER" id="PTHR11229:SF16">
    <property type="entry name" value="LARGE RIBOSOMAL SUBUNIT PROTEIN UL3C"/>
    <property type="match status" value="1"/>
</dbReference>
<dbReference type="PATRIC" id="fig|1703775.3.peg.2022"/>
<dbReference type="PANTHER" id="PTHR11229">
    <property type="entry name" value="50S RIBOSOMAL PROTEIN L3"/>
    <property type="match status" value="1"/>
</dbReference>
<evidence type="ECO:0000256" key="5">
    <source>
        <dbReference type="ARBA" id="ARBA00023274"/>
    </source>
</evidence>
<comment type="function">
    <text evidence="7 9">One of the primary rRNA binding proteins, it binds directly near the 3'-end of the 23S rRNA, where it nucleates assembly of the 50S subunit.</text>
</comment>
<evidence type="ECO:0000256" key="4">
    <source>
        <dbReference type="ARBA" id="ARBA00022980"/>
    </source>
</evidence>
<dbReference type="GO" id="GO:0019843">
    <property type="term" value="F:rRNA binding"/>
    <property type="evidence" value="ECO:0007669"/>
    <property type="project" value="UniProtKB-UniRule"/>
</dbReference>
<comment type="subunit">
    <text evidence="7 9">Part of the 50S ribosomal subunit. Forms a cluster with proteins L14 and L19.</text>
</comment>
<proteinExistence type="inferred from homology"/>
<dbReference type="NCBIfam" id="TIGR03625">
    <property type="entry name" value="L3_bact"/>
    <property type="match status" value="1"/>
</dbReference>
<dbReference type="EMBL" id="LIZX01000041">
    <property type="protein sequence ID" value="KPJ68751.1"/>
    <property type="molecule type" value="Genomic_DNA"/>
</dbReference>